<dbReference type="Proteomes" id="UP000194236">
    <property type="component" value="Unassembled WGS sequence"/>
</dbReference>
<evidence type="ECO:0000313" key="3">
    <source>
        <dbReference type="Proteomes" id="UP000194236"/>
    </source>
</evidence>
<comment type="caution">
    <text evidence="2">The sequence shown here is derived from an EMBL/GenBank/DDBJ whole genome shotgun (WGS) entry which is preliminary data.</text>
</comment>
<proteinExistence type="predicted"/>
<accession>A0A1Y3AXF0</accession>
<reference evidence="2 3" key="1">
    <citation type="submission" date="2017-03" db="EMBL/GenBank/DDBJ databases">
        <title>Genome Survey of Euroglyphus maynei.</title>
        <authorList>
            <person name="Arlian L.G."/>
            <person name="Morgan M.S."/>
            <person name="Rider S.D."/>
        </authorList>
    </citation>
    <scope>NUCLEOTIDE SEQUENCE [LARGE SCALE GENOMIC DNA]</scope>
    <source>
        <strain evidence="2">Arlian Lab</strain>
        <tissue evidence="2">Whole body</tissue>
    </source>
</reference>
<evidence type="ECO:0000313" key="2">
    <source>
        <dbReference type="EMBL" id="OTF72488.1"/>
    </source>
</evidence>
<organism evidence="2 3">
    <name type="scientific">Euroglyphus maynei</name>
    <name type="common">Mayne's house dust mite</name>
    <dbReference type="NCBI Taxonomy" id="6958"/>
    <lineage>
        <taxon>Eukaryota</taxon>
        <taxon>Metazoa</taxon>
        <taxon>Ecdysozoa</taxon>
        <taxon>Arthropoda</taxon>
        <taxon>Chelicerata</taxon>
        <taxon>Arachnida</taxon>
        <taxon>Acari</taxon>
        <taxon>Acariformes</taxon>
        <taxon>Sarcoptiformes</taxon>
        <taxon>Astigmata</taxon>
        <taxon>Psoroptidia</taxon>
        <taxon>Analgoidea</taxon>
        <taxon>Pyroglyphidae</taxon>
        <taxon>Pyroglyphinae</taxon>
        <taxon>Euroglyphus</taxon>
    </lineage>
</organism>
<keyword evidence="3" id="KW-1185">Reference proteome</keyword>
<dbReference type="EMBL" id="MUJZ01055907">
    <property type="protein sequence ID" value="OTF72488.1"/>
    <property type="molecule type" value="Genomic_DNA"/>
</dbReference>
<feature type="region of interest" description="Disordered" evidence="1">
    <location>
        <begin position="11"/>
        <end position="124"/>
    </location>
</feature>
<evidence type="ECO:0000256" key="1">
    <source>
        <dbReference type="SAM" id="MobiDB-lite"/>
    </source>
</evidence>
<protein>
    <submittedName>
        <fullName evidence="2">Uncharacterized protein</fullName>
    </submittedName>
</protein>
<name>A0A1Y3AXF0_EURMA</name>
<gene>
    <name evidence="2" type="ORF">BLA29_000017</name>
</gene>
<feature type="compositionally biased region" description="Basic residues" evidence="1">
    <location>
        <begin position="114"/>
        <end position="124"/>
    </location>
</feature>
<sequence length="124" mass="13226">MSETSGYFGWVDGFWPTGGWPAPSRPRYRGRCAEWPPRRPAGGTTPRVSTPHLRKGFPAVATRPPRAGTGRRKKTARSASPPAPGNPVTPAAQSAAGPDDTASVTRASPDTTGHRRQLQPHSPH</sequence>
<feature type="compositionally biased region" description="Polar residues" evidence="1">
    <location>
        <begin position="102"/>
        <end position="111"/>
    </location>
</feature>
<dbReference type="AlphaFoldDB" id="A0A1Y3AXF0"/>